<dbReference type="Pfam" id="PF00072">
    <property type="entry name" value="Response_reg"/>
    <property type="match status" value="1"/>
</dbReference>
<dbReference type="PROSITE" id="PS50110">
    <property type="entry name" value="RESPONSE_REGULATORY"/>
    <property type="match status" value="1"/>
</dbReference>
<accession>A0A2M8D7L1</accession>
<dbReference type="GO" id="GO:0000160">
    <property type="term" value="P:phosphorelay signal transduction system"/>
    <property type="evidence" value="ECO:0007669"/>
    <property type="project" value="InterPro"/>
</dbReference>
<comment type="caution">
    <text evidence="4">The sequence shown here is derived from an EMBL/GenBank/DDBJ whole genome shotgun (WGS) entry which is preliminary data.</text>
</comment>
<evidence type="ECO:0000256" key="1">
    <source>
        <dbReference type="ARBA" id="ARBA00022553"/>
    </source>
</evidence>
<organism evidence="4 5">
    <name type="scientific">Candidatus Yonathbacteria bacterium CG_4_9_14_0_8_um_filter_46_47</name>
    <dbReference type="NCBI Taxonomy" id="1975106"/>
    <lineage>
        <taxon>Bacteria</taxon>
        <taxon>Candidatus Yonathiibacteriota</taxon>
    </lineage>
</organism>
<dbReference type="EMBL" id="PFTM01000040">
    <property type="protein sequence ID" value="PJB83124.1"/>
    <property type="molecule type" value="Genomic_DNA"/>
</dbReference>
<dbReference type="Proteomes" id="UP000229236">
    <property type="component" value="Unassembled WGS sequence"/>
</dbReference>
<gene>
    <name evidence="4" type="ORF">CO088_02240</name>
</gene>
<name>A0A2M8D7L1_9BACT</name>
<dbReference type="AlphaFoldDB" id="A0A2M8D7L1"/>
<dbReference type="PANTHER" id="PTHR44591:SF3">
    <property type="entry name" value="RESPONSE REGULATORY DOMAIN-CONTAINING PROTEIN"/>
    <property type="match status" value="1"/>
</dbReference>
<feature type="modified residue" description="4-aspartylphosphate" evidence="2">
    <location>
        <position position="84"/>
    </location>
</feature>
<protein>
    <recommendedName>
        <fullName evidence="3">Response regulatory domain-containing protein</fullName>
    </recommendedName>
</protein>
<proteinExistence type="predicted"/>
<dbReference type="SMART" id="SM00448">
    <property type="entry name" value="REC"/>
    <property type="match status" value="1"/>
</dbReference>
<dbReference type="Gene3D" id="3.40.50.2300">
    <property type="match status" value="1"/>
</dbReference>
<dbReference type="PANTHER" id="PTHR44591">
    <property type="entry name" value="STRESS RESPONSE REGULATOR PROTEIN 1"/>
    <property type="match status" value="1"/>
</dbReference>
<reference evidence="5" key="1">
    <citation type="submission" date="2017-09" db="EMBL/GenBank/DDBJ databases">
        <title>Depth-based differentiation of microbial function through sediment-hosted aquifers and enrichment of novel symbionts in the deep terrestrial subsurface.</title>
        <authorList>
            <person name="Probst A.J."/>
            <person name="Ladd B."/>
            <person name="Jarett J.K."/>
            <person name="Geller-Mcgrath D.E."/>
            <person name="Sieber C.M.K."/>
            <person name="Emerson J.B."/>
            <person name="Anantharaman K."/>
            <person name="Thomas B.C."/>
            <person name="Malmstrom R."/>
            <person name="Stieglmeier M."/>
            <person name="Klingl A."/>
            <person name="Woyke T."/>
            <person name="Ryan C.M."/>
            <person name="Banfield J.F."/>
        </authorList>
    </citation>
    <scope>NUCLEOTIDE SEQUENCE [LARGE SCALE GENOMIC DNA]</scope>
</reference>
<evidence type="ECO:0000313" key="4">
    <source>
        <dbReference type="EMBL" id="PJB83124.1"/>
    </source>
</evidence>
<sequence length="157" mass="17583">MRAKSALIRGRVSGARFTSLLNSKVLYCNSMKILIVDDDKIFSKVLKDGITAKGEGKYEVVLARDGEEGIEKVKKEHPGLILLDLVMPGMDGIQFLRKLRTIPELSDIPVFINSQMSDIKKISEGLELGVKGYIVKTDYSIDDIVRRIDDVLLDEKE</sequence>
<evidence type="ECO:0000259" key="3">
    <source>
        <dbReference type="PROSITE" id="PS50110"/>
    </source>
</evidence>
<feature type="domain" description="Response regulatory" evidence="3">
    <location>
        <begin position="32"/>
        <end position="151"/>
    </location>
</feature>
<dbReference type="InterPro" id="IPR001789">
    <property type="entry name" value="Sig_transdc_resp-reg_receiver"/>
</dbReference>
<dbReference type="InterPro" id="IPR011006">
    <property type="entry name" value="CheY-like_superfamily"/>
</dbReference>
<keyword evidence="1 2" id="KW-0597">Phosphoprotein</keyword>
<dbReference type="InterPro" id="IPR050595">
    <property type="entry name" value="Bact_response_regulator"/>
</dbReference>
<dbReference type="CDD" id="cd17574">
    <property type="entry name" value="REC_OmpR"/>
    <property type="match status" value="1"/>
</dbReference>
<evidence type="ECO:0000256" key="2">
    <source>
        <dbReference type="PROSITE-ProRule" id="PRU00169"/>
    </source>
</evidence>
<dbReference type="SUPFAM" id="SSF52172">
    <property type="entry name" value="CheY-like"/>
    <property type="match status" value="1"/>
</dbReference>
<evidence type="ECO:0000313" key="5">
    <source>
        <dbReference type="Proteomes" id="UP000229236"/>
    </source>
</evidence>